<feature type="domain" description="GGDEF" evidence="5">
    <location>
        <begin position="407"/>
        <end position="543"/>
    </location>
</feature>
<dbReference type="EMBL" id="VAUP01000031">
    <property type="protein sequence ID" value="TLX42207.1"/>
    <property type="molecule type" value="Genomic_DNA"/>
</dbReference>
<dbReference type="GO" id="GO:0007165">
    <property type="term" value="P:signal transduction"/>
    <property type="evidence" value="ECO:0007669"/>
    <property type="project" value="InterPro"/>
</dbReference>
<dbReference type="CDD" id="cd06225">
    <property type="entry name" value="HAMP"/>
    <property type="match status" value="1"/>
</dbReference>
<dbReference type="Gene3D" id="3.30.70.270">
    <property type="match status" value="1"/>
</dbReference>
<dbReference type="GO" id="GO:0043709">
    <property type="term" value="P:cell adhesion involved in single-species biofilm formation"/>
    <property type="evidence" value="ECO:0007669"/>
    <property type="project" value="TreeGrafter"/>
</dbReference>
<dbReference type="Gene3D" id="3.30.450.20">
    <property type="entry name" value="PAS domain"/>
    <property type="match status" value="2"/>
</dbReference>
<dbReference type="InterPro" id="IPR003660">
    <property type="entry name" value="HAMP_dom"/>
</dbReference>
<keyword evidence="3" id="KW-0472">Membrane</keyword>
<dbReference type="PANTHER" id="PTHR45138:SF9">
    <property type="entry name" value="DIGUANYLATE CYCLASE DGCM-RELATED"/>
    <property type="match status" value="1"/>
</dbReference>
<accession>A0A6C1KF84</accession>
<evidence type="ECO:0000313" key="6">
    <source>
        <dbReference type="EMBL" id="TLX42207.1"/>
    </source>
</evidence>
<reference evidence="6 7" key="1">
    <citation type="submission" date="2019-05" db="EMBL/GenBank/DDBJ databases">
        <authorList>
            <person name="Zhou X."/>
        </authorList>
    </citation>
    <scope>NUCLEOTIDE SEQUENCE [LARGE SCALE GENOMIC DNA]</scope>
    <source>
        <strain evidence="6 7">DSM 432</strain>
    </source>
</reference>
<evidence type="ECO:0000256" key="2">
    <source>
        <dbReference type="ARBA" id="ARBA00034247"/>
    </source>
</evidence>
<dbReference type="SMART" id="SM00304">
    <property type="entry name" value="HAMP"/>
    <property type="match status" value="1"/>
</dbReference>
<dbReference type="AlphaFoldDB" id="A0A6C1KF84"/>
<evidence type="ECO:0000259" key="5">
    <source>
        <dbReference type="PROSITE" id="PS50887"/>
    </source>
</evidence>
<dbReference type="GO" id="GO:0052621">
    <property type="term" value="F:diguanylate cyclase activity"/>
    <property type="evidence" value="ECO:0007669"/>
    <property type="project" value="UniProtKB-EC"/>
</dbReference>
<comment type="catalytic activity">
    <reaction evidence="2">
        <text>2 GTP = 3',3'-c-di-GMP + 2 diphosphate</text>
        <dbReference type="Rhea" id="RHEA:24898"/>
        <dbReference type="ChEBI" id="CHEBI:33019"/>
        <dbReference type="ChEBI" id="CHEBI:37565"/>
        <dbReference type="ChEBI" id="CHEBI:58805"/>
        <dbReference type="EC" id="2.7.7.65"/>
    </reaction>
</comment>
<evidence type="ECO:0000313" key="7">
    <source>
        <dbReference type="Proteomes" id="UP000305131"/>
    </source>
</evidence>
<keyword evidence="3" id="KW-0812">Transmembrane</keyword>
<dbReference type="InterPro" id="IPR000160">
    <property type="entry name" value="GGDEF_dom"/>
</dbReference>
<dbReference type="Proteomes" id="UP000305131">
    <property type="component" value="Unassembled WGS sequence"/>
</dbReference>
<feature type="transmembrane region" description="Helical" evidence="3">
    <location>
        <begin position="23"/>
        <end position="44"/>
    </location>
</feature>
<dbReference type="CDD" id="cd12914">
    <property type="entry name" value="PDC1_DGC_like"/>
    <property type="match status" value="1"/>
</dbReference>
<dbReference type="CDD" id="cd01949">
    <property type="entry name" value="GGDEF"/>
    <property type="match status" value="1"/>
</dbReference>
<dbReference type="PROSITE" id="PS50887">
    <property type="entry name" value="GGDEF"/>
    <property type="match status" value="1"/>
</dbReference>
<comment type="caution">
    <text evidence="6">The sequence shown here is derived from an EMBL/GenBank/DDBJ whole genome shotgun (WGS) entry which is preliminary data.</text>
</comment>
<evidence type="ECO:0000259" key="4">
    <source>
        <dbReference type="PROSITE" id="PS50885"/>
    </source>
</evidence>
<dbReference type="GO" id="GO:0005886">
    <property type="term" value="C:plasma membrane"/>
    <property type="evidence" value="ECO:0007669"/>
    <property type="project" value="TreeGrafter"/>
</dbReference>
<dbReference type="FunFam" id="3.30.70.270:FF:000001">
    <property type="entry name" value="Diguanylate cyclase domain protein"/>
    <property type="match status" value="1"/>
</dbReference>
<feature type="domain" description="HAMP" evidence="4">
    <location>
        <begin position="313"/>
        <end position="364"/>
    </location>
</feature>
<dbReference type="EC" id="2.7.7.65" evidence="1"/>
<dbReference type="RefSeq" id="WP_138400348.1">
    <property type="nucleotide sequence ID" value="NZ_JBAFVI010000003.1"/>
</dbReference>
<dbReference type="OrthoDB" id="9812260at2"/>
<protein>
    <recommendedName>
        <fullName evidence="1">diguanylate cyclase</fullName>
        <ecNumber evidence="1">2.7.7.65</ecNumber>
    </recommendedName>
</protein>
<name>A0A6C1KF84_XANAU</name>
<dbReference type="GeneID" id="95774823"/>
<dbReference type="InterPro" id="IPR029787">
    <property type="entry name" value="Nucleotide_cyclase"/>
</dbReference>
<dbReference type="InterPro" id="IPR050469">
    <property type="entry name" value="Diguanylate_Cyclase"/>
</dbReference>
<dbReference type="Pfam" id="PF00672">
    <property type="entry name" value="HAMP"/>
    <property type="match status" value="1"/>
</dbReference>
<dbReference type="CDD" id="cd12915">
    <property type="entry name" value="PDC2_DGC_like"/>
    <property type="match status" value="1"/>
</dbReference>
<dbReference type="Pfam" id="PF00990">
    <property type="entry name" value="GGDEF"/>
    <property type="match status" value="1"/>
</dbReference>
<evidence type="ECO:0000256" key="1">
    <source>
        <dbReference type="ARBA" id="ARBA00012528"/>
    </source>
</evidence>
<organism evidence="6 7">
    <name type="scientific">Xanthobacter autotrophicus</name>
    <dbReference type="NCBI Taxonomy" id="280"/>
    <lineage>
        <taxon>Bacteria</taxon>
        <taxon>Pseudomonadati</taxon>
        <taxon>Pseudomonadota</taxon>
        <taxon>Alphaproteobacteria</taxon>
        <taxon>Hyphomicrobiales</taxon>
        <taxon>Xanthobacteraceae</taxon>
        <taxon>Xanthobacter</taxon>
    </lineage>
</organism>
<dbReference type="GO" id="GO:1902201">
    <property type="term" value="P:negative regulation of bacterial-type flagellum-dependent cell motility"/>
    <property type="evidence" value="ECO:0007669"/>
    <property type="project" value="TreeGrafter"/>
</dbReference>
<gene>
    <name evidence="6" type="ORF">FBQ73_15325</name>
</gene>
<dbReference type="NCBIfam" id="TIGR00254">
    <property type="entry name" value="GGDEF"/>
    <property type="match status" value="1"/>
</dbReference>
<dbReference type="Gene3D" id="6.10.340.10">
    <property type="match status" value="1"/>
</dbReference>
<proteinExistence type="predicted"/>
<sequence length="554" mass="59953">MVERSGEEAPVASRRLSSLRLRILFLICLVAVPLSIERIMALLADRQDQIQSIKDDVRDLVRRATLAQLEGLTRARTVLDVVSRQAESLLEDPDTCIRFVTRLADQVAGIQGVFIATPEGDVKCAHAPLVMGVNIADRPFFRQALAAEDMFMTDLFFSRISGRNSVFLLRTERAPSGKPLAVAGIILDLQWLSRIAAGSAVESGAVVDVVGEGGAVLVRYPTLADVVEHRFPDHPLTRHIMAAEEGVVATIGYDGKERIFAFNRFEGLDLRVVVGIDTAKVLTPIDAKIQTTAIAYFAALGCFLLVSWFAAERIVITPIARLTRSVAAVGRGEADHVKDNNVAEFAPLVRAFNEMARRLSQRNSELRTMNGRLASLARTDGLTGLANRRTFDVQFSQDWVRARGDGAPLTLVMLDVDHFKAFNDARGHLSGDEALRGVARMLSAAATGTTHLVARYGGEEFIVLMSGVDLAAGRAFAEDVRRLLSEVAIAHPASPRRRLTASFGVASAIPTLDDSPDTLVAAADAALYEAKRSGRDRVVANTDRFAGGANGAFA</sequence>
<dbReference type="PROSITE" id="PS50885">
    <property type="entry name" value="HAMP"/>
    <property type="match status" value="1"/>
</dbReference>
<dbReference type="InterPro" id="IPR043128">
    <property type="entry name" value="Rev_trsase/Diguanyl_cyclase"/>
</dbReference>
<dbReference type="SUPFAM" id="SSF55073">
    <property type="entry name" value="Nucleotide cyclase"/>
    <property type="match status" value="1"/>
</dbReference>
<dbReference type="PANTHER" id="PTHR45138">
    <property type="entry name" value="REGULATORY COMPONENTS OF SENSORY TRANSDUCTION SYSTEM"/>
    <property type="match status" value="1"/>
</dbReference>
<keyword evidence="3" id="KW-1133">Transmembrane helix</keyword>
<evidence type="ECO:0000256" key="3">
    <source>
        <dbReference type="SAM" id="Phobius"/>
    </source>
</evidence>
<dbReference type="SMART" id="SM00267">
    <property type="entry name" value="GGDEF"/>
    <property type="match status" value="1"/>
</dbReference>